<dbReference type="Gene3D" id="1.10.340.30">
    <property type="entry name" value="Hypothetical protein, domain 2"/>
    <property type="match status" value="1"/>
</dbReference>
<name>A0A5J6VA00_9MICO</name>
<dbReference type="PANTHER" id="PTHR43003:SF13">
    <property type="entry name" value="DNA-3-METHYLADENINE GLYCOSYLASE 2"/>
    <property type="match status" value="1"/>
</dbReference>
<dbReference type="Pfam" id="PF12833">
    <property type="entry name" value="HTH_18"/>
    <property type="match status" value="1"/>
</dbReference>
<gene>
    <name evidence="16" type="ORF">FY030_01785</name>
</gene>
<keyword evidence="17" id="KW-1185">Reference proteome</keyword>
<dbReference type="PROSITE" id="PS01124">
    <property type="entry name" value="HTH_ARAC_FAMILY_2"/>
    <property type="match status" value="1"/>
</dbReference>
<keyword evidence="11" id="KW-0010">Activator</keyword>
<protein>
    <recommendedName>
        <fullName evidence="3">DNA-3-methyladenine glycosylase II</fullName>
        <ecNumber evidence="3">3.2.2.21</ecNumber>
    </recommendedName>
</protein>
<dbReference type="Gene3D" id="1.10.10.60">
    <property type="entry name" value="Homeodomain-like"/>
    <property type="match status" value="1"/>
</dbReference>
<dbReference type="InterPro" id="IPR004026">
    <property type="entry name" value="Ada_DNA_repair_Zn-bd"/>
</dbReference>
<dbReference type="SUPFAM" id="SSF55945">
    <property type="entry name" value="TATA-box binding protein-like"/>
    <property type="match status" value="1"/>
</dbReference>
<organism evidence="16 17">
    <name type="scientific">Ornithinimicrobium pratense</name>
    <dbReference type="NCBI Taxonomy" id="2593973"/>
    <lineage>
        <taxon>Bacteria</taxon>
        <taxon>Bacillati</taxon>
        <taxon>Actinomycetota</taxon>
        <taxon>Actinomycetes</taxon>
        <taxon>Micrococcales</taxon>
        <taxon>Ornithinimicrobiaceae</taxon>
        <taxon>Ornithinimicrobium</taxon>
    </lineage>
</organism>
<evidence type="ECO:0000256" key="13">
    <source>
        <dbReference type="ARBA" id="ARBA00023204"/>
    </source>
</evidence>
<dbReference type="Proteomes" id="UP000326546">
    <property type="component" value="Chromosome"/>
</dbReference>
<keyword evidence="7" id="KW-0227">DNA damage</keyword>
<evidence type="ECO:0000256" key="1">
    <source>
        <dbReference type="ARBA" id="ARBA00000086"/>
    </source>
</evidence>
<dbReference type="GO" id="GO:0005737">
    <property type="term" value="C:cytoplasm"/>
    <property type="evidence" value="ECO:0007669"/>
    <property type="project" value="TreeGrafter"/>
</dbReference>
<dbReference type="EC" id="3.2.2.21" evidence="3"/>
<evidence type="ECO:0000256" key="7">
    <source>
        <dbReference type="ARBA" id="ARBA00022763"/>
    </source>
</evidence>
<keyword evidence="13" id="KW-0234">DNA repair</keyword>
<dbReference type="PROSITE" id="PS00041">
    <property type="entry name" value="HTH_ARAC_FAMILY_1"/>
    <property type="match status" value="1"/>
</dbReference>
<dbReference type="GO" id="GO:0006285">
    <property type="term" value="P:base-excision repair, AP site formation"/>
    <property type="evidence" value="ECO:0007669"/>
    <property type="project" value="TreeGrafter"/>
</dbReference>
<dbReference type="SUPFAM" id="SSF48150">
    <property type="entry name" value="DNA-glycosylase"/>
    <property type="match status" value="1"/>
</dbReference>
<keyword evidence="8" id="KW-0862">Zinc</keyword>
<evidence type="ECO:0000256" key="11">
    <source>
        <dbReference type="ARBA" id="ARBA00023159"/>
    </source>
</evidence>
<evidence type="ECO:0000256" key="3">
    <source>
        <dbReference type="ARBA" id="ARBA00012000"/>
    </source>
</evidence>
<evidence type="ECO:0000256" key="5">
    <source>
        <dbReference type="ARBA" id="ARBA00022679"/>
    </source>
</evidence>
<sequence>MHLDHDRCCAVVRSKDPRYDGWFVTGVLSTKIYCRPSCPAITPRVRNMRFYPSAAAAQAAGLRACRRCLPDATPGSPDWHVRGDVVARAIRLLSDGVVDREGVGGLARRLGYSMRQLERLLRAELGAGPLALARAQRAQTARLLVEGSTLTMAEVALAAGFSSIRSFNDTVRSVYAATPTELRRTARRRGPSAGRGRDGERAAGPGHAPGLGDGAPVTIALRLPQRAPLHAPSLFGHLAATAVPGVESWGDGALSRTLRLPGGPGVVALRPPGESGRHVPATVRLSAVADLSTAIGRCRRLLDLDADPQAVDEHLGNDPVLAPLVRSTPGVRLPGAVDGAEMALRAVLGQQVSTAAAATQAGRLVRALGTPLPEGFGASGWGEKGVTHVFPEPQLVAEAPDGLLPGMPATRRRTLRALAAALADGTVDLGPGSDRRAAEEQLLTLPGIGPWTAHIVLLRGLGDPDAFPASDLGVRTAAAAAGLPADPRALGQFADRWRPWRSYATALLWASSSHAAARLPLTHPTRPHQEKR</sequence>
<dbReference type="SMART" id="SM00342">
    <property type="entry name" value="HTH_ARAC"/>
    <property type="match status" value="1"/>
</dbReference>
<evidence type="ECO:0000256" key="10">
    <source>
        <dbReference type="ARBA" id="ARBA00023125"/>
    </source>
</evidence>
<dbReference type="InterPro" id="IPR018060">
    <property type="entry name" value="HTH_AraC"/>
</dbReference>
<evidence type="ECO:0000256" key="12">
    <source>
        <dbReference type="ARBA" id="ARBA00023163"/>
    </source>
</evidence>
<evidence type="ECO:0000259" key="15">
    <source>
        <dbReference type="PROSITE" id="PS01124"/>
    </source>
</evidence>
<dbReference type="FunFam" id="3.40.10.10:FF:000001">
    <property type="entry name" value="DNA-3-methyladenine glycosylase 2"/>
    <property type="match status" value="1"/>
</dbReference>
<dbReference type="Pfam" id="PF02805">
    <property type="entry name" value="Ada_Zn_binding"/>
    <property type="match status" value="1"/>
</dbReference>
<dbReference type="InterPro" id="IPR037046">
    <property type="entry name" value="AlkA_N_sf"/>
</dbReference>
<evidence type="ECO:0000313" key="17">
    <source>
        <dbReference type="Proteomes" id="UP000326546"/>
    </source>
</evidence>
<dbReference type="InterPro" id="IPR011257">
    <property type="entry name" value="DNA_glycosylase"/>
</dbReference>
<dbReference type="InterPro" id="IPR009057">
    <property type="entry name" value="Homeodomain-like_sf"/>
</dbReference>
<dbReference type="Pfam" id="PF06029">
    <property type="entry name" value="AlkA_N"/>
    <property type="match status" value="1"/>
</dbReference>
<reference evidence="16 17" key="1">
    <citation type="submission" date="2019-09" db="EMBL/GenBank/DDBJ databases">
        <title>Serinicoccus pratensis sp. nov., isolated from meadow soil.</title>
        <authorList>
            <person name="Zhang W."/>
        </authorList>
    </citation>
    <scope>NUCLEOTIDE SEQUENCE [LARGE SCALE GENOMIC DNA]</scope>
    <source>
        <strain evidence="16 17">W204</strain>
    </source>
</reference>
<dbReference type="GO" id="GO:0008168">
    <property type="term" value="F:methyltransferase activity"/>
    <property type="evidence" value="ECO:0007669"/>
    <property type="project" value="UniProtKB-KW"/>
</dbReference>
<keyword evidence="12" id="KW-0804">Transcription</keyword>
<feature type="domain" description="HTH araC/xylS-type" evidence="15">
    <location>
        <begin position="87"/>
        <end position="185"/>
    </location>
</feature>
<evidence type="ECO:0000313" key="16">
    <source>
        <dbReference type="EMBL" id="QFG70086.1"/>
    </source>
</evidence>
<dbReference type="InterPro" id="IPR010316">
    <property type="entry name" value="AlkA_N"/>
</dbReference>
<dbReference type="GO" id="GO:0043916">
    <property type="term" value="F:DNA-7-methylguanine glycosylase activity"/>
    <property type="evidence" value="ECO:0007669"/>
    <property type="project" value="TreeGrafter"/>
</dbReference>
<dbReference type="Gene3D" id="3.40.10.10">
    <property type="entry name" value="DNA Methylphosphotriester Repair Domain"/>
    <property type="match status" value="1"/>
</dbReference>
<dbReference type="GO" id="GO:0008725">
    <property type="term" value="F:DNA-3-methyladenine glycosylase activity"/>
    <property type="evidence" value="ECO:0007669"/>
    <property type="project" value="TreeGrafter"/>
</dbReference>
<keyword evidence="4" id="KW-0489">Methyltransferase</keyword>
<evidence type="ECO:0000256" key="6">
    <source>
        <dbReference type="ARBA" id="ARBA00022723"/>
    </source>
</evidence>
<evidence type="ECO:0000256" key="14">
    <source>
        <dbReference type="SAM" id="MobiDB-lite"/>
    </source>
</evidence>
<evidence type="ECO:0000256" key="2">
    <source>
        <dbReference type="ARBA" id="ARBA00001947"/>
    </source>
</evidence>
<dbReference type="GO" id="GO:0043565">
    <property type="term" value="F:sequence-specific DNA binding"/>
    <property type="evidence" value="ECO:0007669"/>
    <property type="project" value="InterPro"/>
</dbReference>
<evidence type="ECO:0000256" key="8">
    <source>
        <dbReference type="ARBA" id="ARBA00022833"/>
    </source>
</evidence>
<dbReference type="GO" id="GO:0003700">
    <property type="term" value="F:DNA-binding transcription factor activity"/>
    <property type="evidence" value="ECO:0007669"/>
    <property type="project" value="InterPro"/>
</dbReference>
<dbReference type="GO" id="GO:0006307">
    <property type="term" value="P:DNA alkylation repair"/>
    <property type="evidence" value="ECO:0007669"/>
    <property type="project" value="TreeGrafter"/>
</dbReference>
<comment type="cofactor">
    <cofactor evidence="2">
        <name>Zn(2+)</name>
        <dbReference type="ChEBI" id="CHEBI:29105"/>
    </cofactor>
</comment>
<keyword evidence="9" id="KW-0805">Transcription regulation</keyword>
<dbReference type="InterPro" id="IPR051912">
    <property type="entry name" value="Alkylbase_DNA_Glycosylase/TA"/>
</dbReference>
<dbReference type="GO" id="GO:0032993">
    <property type="term" value="C:protein-DNA complex"/>
    <property type="evidence" value="ECO:0007669"/>
    <property type="project" value="TreeGrafter"/>
</dbReference>
<accession>A0A5J6VA00</accession>
<evidence type="ECO:0000256" key="4">
    <source>
        <dbReference type="ARBA" id="ARBA00022603"/>
    </source>
</evidence>
<dbReference type="GO" id="GO:0032259">
    <property type="term" value="P:methylation"/>
    <property type="evidence" value="ECO:0007669"/>
    <property type="project" value="UniProtKB-KW"/>
</dbReference>
<dbReference type="OrthoDB" id="9811249at2"/>
<feature type="region of interest" description="Disordered" evidence="14">
    <location>
        <begin position="178"/>
        <end position="216"/>
    </location>
</feature>
<dbReference type="GO" id="GO:0008270">
    <property type="term" value="F:zinc ion binding"/>
    <property type="evidence" value="ECO:0007669"/>
    <property type="project" value="InterPro"/>
</dbReference>
<dbReference type="PANTHER" id="PTHR43003">
    <property type="entry name" value="DNA-3-METHYLADENINE GLYCOSYLASE"/>
    <property type="match status" value="1"/>
</dbReference>
<dbReference type="SMART" id="SM01009">
    <property type="entry name" value="AlkA_N"/>
    <property type="match status" value="1"/>
</dbReference>
<dbReference type="InterPro" id="IPR035451">
    <property type="entry name" value="Ada-like_dom_sf"/>
</dbReference>
<dbReference type="Gene3D" id="1.10.1670.10">
    <property type="entry name" value="Helix-hairpin-Helix base-excision DNA repair enzymes (C-terminal)"/>
    <property type="match status" value="1"/>
</dbReference>
<dbReference type="KEGG" id="serw:FY030_01785"/>
<dbReference type="CDD" id="cd00056">
    <property type="entry name" value="ENDO3c"/>
    <property type="match status" value="1"/>
</dbReference>
<comment type="catalytic activity">
    <reaction evidence="1">
        <text>Hydrolysis of alkylated DNA, releasing 3-methyladenine, 3-methylguanine, 7-methylguanine and 7-methyladenine.</text>
        <dbReference type="EC" id="3.2.2.21"/>
    </reaction>
</comment>
<keyword evidence="5" id="KW-0808">Transferase</keyword>
<keyword evidence="10" id="KW-0238">DNA-binding</keyword>
<dbReference type="SUPFAM" id="SSF57884">
    <property type="entry name" value="Ada DNA repair protein, N-terminal domain (N-Ada 10)"/>
    <property type="match status" value="1"/>
</dbReference>
<dbReference type="SUPFAM" id="SSF46689">
    <property type="entry name" value="Homeodomain-like"/>
    <property type="match status" value="1"/>
</dbReference>
<dbReference type="Gene3D" id="3.30.310.20">
    <property type="entry name" value="DNA-3-methyladenine glycosylase AlkA, N-terminal domain"/>
    <property type="match status" value="1"/>
</dbReference>
<evidence type="ECO:0000256" key="9">
    <source>
        <dbReference type="ARBA" id="ARBA00023015"/>
    </source>
</evidence>
<dbReference type="InterPro" id="IPR003265">
    <property type="entry name" value="HhH-GPD_domain"/>
</dbReference>
<dbReference type="InterPro" id="IPR018062">
    <property type="entry name" value="HTH_AraC-typ_CS"/>
</dbReference>
<dbReference type="EMBL" id="CP044427">
    <property type="protein sequence ID" value="QFG70086.1"/>
    <property type="molecule type" value="Genomic_DNA"/>
</dbReference>
<proteinExistence type="predicted"/>
<keyword evidence="6" id="KW-0479">Metal-binding</keyword>
<dbReference type="AlphaFoldDB" id="A0A5J6VA00"/>
<dbReference type="GO" id="GO:0032131">
    <property type="term" value="F:alkylated DNA binding"/>
    <property type="evidence" value="ECO:0007669"/>
    <property type="project" value="TreeGrafter"/>
</dbReference>
<dbReference type="InterPro" id="IPR023170">
    <property type="entry name" value="HhH_base_excis_C"/>
</dbReference>
<dbReference type="SMART" id="SM00478">
    <property type="entry name" value="ENDO3c"/>
    <property type="match status" value="1"/>
</dbReference>